<name>A0A645DCJ5_9ZZZZ</name>
<gene>
    <name evidence="1" type="ORF">SDC9_134207</name>
</gene>
<accession>A0A645DCJ5</accession>
<dbReference type="AlphaFoldDB" id="A0A645DCJ5"/>
<dbReference type="EMBL" id="VSSQ01035003">
    <property type="protein sequence ID" value="MPM87114.1"/>
    <property type="molecule type" value="Genomic_DNA"/>
</dbReference>
<sequence length="220" mass="24120">MMELKGQLQLGFQPAAAVFAPDEKGIVEDAAVKVRHTVQIVMDQSRGADDHAIWQLVVLAAFPAALRQLRIGTGEFVQLAAKRNVAGAQFTTLVFDNHIDAQTIVLHQLLAHGQQMEFRNALRGAGNAPAHEHVEGIALFCELYEVRHIHRFEDGDHGHGRVDVIFVAHGAVGGFWVNFSHFVFSVRCFNNVFSITPCVMVGNKGRGAGVPGCCNRFRKA</sequence>
<protein>
    <submittedName>
        <fullName evidence="1">Uncharacterized protein</fullName>
    </submittedName>
</protein>
<comment type="caution">
    <text evidence="1">The sequence shown here is derived from an EMBL/GenBank/DDBJ whole genome shotgun (WGS) entry which is preliminary data.</text>
</comment>
<organism evidence="1">
    <name type="scientific">bioreactor metagenome</name>
    <dbReference type="NCBI Taxonomy" id="1076179"/>
    <lineage>
        <taxon>unclassified sequences</taxon>
        <taxon>metagenomes</taxon>
        <taxon>ecological metagenomes</taxon>
    </lineage>
</organism>
<proteinExistence type="predicted"/>
<evidence type="ECO:0000313" key="1">
    <source>
        <dbReference type="EMBL" id="MPM87114.1"/>
    </source>
</evidence>
<reference evidence="1" key="1">
    <citation type="submission" date="2019-08" db="EMBL/GenBank/DDBJ databases">
        <authorList>
            <person name="Kucharzyk K."/>
            <person name="Murdoch R.W."/>
            <person name="Higgins S."/>
            <person name="Loffler F."/>
        </authorList>
    </citation>
    <scope>NUCLEOTIDE SEQUENCE</scope>
</reference>